<feature type="chain" id="PRO_5046132116" description="Chorismate mutase" evidence="6">
    <location>
        <begin position="22"/>
        <end position="188"/>
    </location>
</feature>
<gene>
    <name evidence="8" type="ORF">MI149_16645</name>
</gene>
<protein>
    <recommendedName>
        <fullName evidence="2 5">Chorismate mutase</fullName>
        <ecNumber evidence="2 5">5.4.99.5</ecNumber>
    </recommendedName>
</protein>
<dbReference type="PROSITE" id="PS51168">
    <property type="entry name" value="CHORISMATE_MUT_2"/>
    <property type="match status" value="1"/>
</dbReference>
<evidence type="ECO:0000259" key="7">
    <source>
        <dbReference type="PROSITE" id="PS51168"/>
    </source>
</evidence>
<comment type="pathway">
    <text evidence="1 5">Metabolic intermediate biosynthesis; prephenate biosynthesis; prephenate from chorismate: step 1/1.</text>
</comment>
<dbReference type="EMBL" id="CP092362">
    <property type="protein sequence ID" value="ULN39388.1"/>
    <property type="molecule type" value="Genomic_DNA"/>
</dbReference>
<dbReference type="EC" id="5.4.99.5" evidence="2 5"/>
<evidence type="ECO:0000256" key="5">
    <source>
        <dbReference type="PIRNR" id="PIRNR026640"/>
    </source>
</evidence>
<evidence type="ECO:0000256" key="2">
    <source>
        <dbReference type="ARBA" id="ARBA00012404"/>
    </source>
</evidence>
<dbReference type="InterPro" id="IPR008240">
    <property type="entry name" value="Chorismate_mutase_periplasmic"/>
</dbReference>
<dbReference type="NCBIfam" id="TIGR01806">
    <property type="entry name" value="CM_mono2"/>
    <property type="match status" value="1"/>
</dbReference>
<evidence type="ECO:0000256" key="1">
    <source>
        <dbReference type="ARBA" id="ARBA00004817"/>
    </source>
</evidence>
<dbReference type="GO" id="GO:0004106">
    <property type="term" value="F:chorismate mutase activity"/>
    <property type="evidence" value="ECO:0007669"/>
    <property type="project" value="UniProtKB-EC"/>
</dbReference>
<accession>A0ABY3TDE1</accession>
<evidence type="ECO:0000313" key="8">
    <source>
        <dbReference type="EMBL" id="ULN39388.1"/>
    </source>
</evidence>
<feature type="domain" description="Chorismate mutase" evidence="7">
    <location>
        <begin position="13"/>
        <end position="106"/>
    </location>
</feature>
<evidence type="ECO:0000313" key="9">
    <source>
        <dbReference type="Proteomes" id="UP001055337"/>
    </source>
</evidence>
<sequence>MTHALARGAAAMMTMMAVATAAPALADSAEPLYDLVDASAQRLQTADAVAANKWITGGPITDPARVKVVLDAVSKDAESRGVATDYVTTIFTNQINATEAIEYARFAGWKFDPAGAPTTAPDLASSRSVIDGLNRRMVEQLAAQGPLLHSPGCGVALDAAKSAVAAQRQFDDLYRTALDAATRSYCGS</sequence>
<dbReference type="RefSeq" id="WP_240176342.1">
    <property type="nucleotide sequence ID" value="NZ_CP092362.2"/>
</dbReference>
<name>A0ABY3TDE1_9MYCO</name>
<proteinExistence type="predicted"/>
<keyword evidence="9" id="KW-1185">Reference proteome</keyword>
<dbReference type="PIRSF" id="PIRSF026640">
    <property type="entry name" value="Peripl_chor_mut"/>
    <property type="match status" value="1"/>
</dbReference>
<comment type="function">
    <text evidence="5">Catalyzes the Claisen rearrangement of chorismate to prephenate.</text>
</comment>
<dbReference type="Gene3D" id="1.20.59.10">
    <property type="entry name" value="Chorismate mutase"/>
    <property type="match status" value="1"/>
</dbReference>
<comment type="catalytic activity">
    <reaction evidence="5">
        <text>chorismate = prephenate</text>
        <dbReference type="Rhea" id="RHEA:13897"/>
        <dbReference type="ChEBI" id="CHEBI:29748"/>
        <dbReference type="ChEBI" id="CHEBI:29934"/>
        <dbReference type="EC" id="5.4.99.5"/>
    </reaction>
</comment>
<dbReference type="Pfam" id="PF01817">
    <property type="entry name" value="CM_2"/>
    <property type="match status" value="1"/>
</dbReference>
<keyword evidence="3 6" id="KW-0732">Signal</keyword>
<evidence type="ECO:0000256" key="4">
    <source>
        <dbReference type="ARBA" id="ARBA00023235"/>
    </source>
</evidence>
<dbReference type="InterPro" id="IPR002701">
    <property type="entry name" value="CM_II_prokaryot"/>
</dbReference>
<dbReference type="PANTHER" id="PTHR38041">
    <property type="entry name" value="CHORISMATE MUTASE"/>
    <property type="match status" value="1"/>
</dbReference>
<dbReference type="SMART" id="SM00830">
    <property type="entry name" value="CM_2"/>
    <property type="match status" value="1"/>
</dbReference>
<dbReference type="InterPro" id="IPR036263">
    <property type="entry name" value="Chorismate_II_sf"/>
</dbReference>
<organism evidence="8 9">
    <name type="scientific">Mycolicibacterium crocinum</name>
    <dbReference type="NCBI Taxonomy" id="388459"/>
    <lineage>
        <taxon>Bacteria</taxon>
        <taxon>Bacillati</taxon>
        <taxon>Actinomycetota</taxon>
        <taxon>Actinomycetes</taxon>
        <taxon>Mycobacteriales</taxon>
        <taxon>Mycobacteriaceae</taxon>
        <taxon>Mycolicibacterium</taxon>
    </lineage>
</organism>
<evidence type="ECO:0000256" key="6">
    <source>
        <dbReference type="SAM" id="SignalP"/>
    </source>
</evidence>
<dbReference type="NCBIfam" id="NF006741">
    <property type="entry name" value="PRK09269.1"/>
    <property type="match status" value="1"/>
</dbReference>
<dbReference type="InterPro" id="IPR036979">
    <property type="entry name" value="CM_dom_sf"/>
</dbReference>
<dbReference type="SUPFAM" id="SSF48600">
    <property type="entry name" value="Chorismate mutase II"/>
    <property type="match status" value="1"/>
</dbReference>
<keyword evidence="4 5" id="KW-0413">Isomerase</keyword>
<reference evidence="8" key="1">
    <citation type="submission" date="2022-08" db="EMBL/GenBank/DDBJ databases">
        <title>Whole genome sequencing of non-tuberculosis mycobacteria type-strains.</title>
        <authorList>
            <person name="Igarashi Y."/>
            <person name="Osugi A."/>
            <person name="Mitarai S."/>
        </authorList>
    </citation>
    <scope>NUCLEOTIDE SEQUENCE</scope>
    <source>
        <strain evidence="8">JCM 16369</strain>
    </source>
</reference>
<feature type="signal peptide" evidence="6">
    <location>
        <begin position="1"/>
        <end position="21"/>
    </location>
</feature>
<dbReference type="PANTHER" id="PTHR38041:SF2">
    <property type="entry name" value="SECRETED CHORISMATE MUTASE"/>
    <property type="match status" value="1"/>
</dbReference>
<evidence type="ECO:0000256" key="3">
    <source>
        <dbReference type="ARBA" id="ARBA00022729"/>
    </source>
</evidence>
<dbReference type="Proteomes" id="UP001055337">
    <property type="component" value="Chromosome"/>
</dbReference>
<dbReference type="InterPro" id="IPR051331">
    <property type="entry name" value="Chorismate_mutase-related"/>
</dbReference>